<gene>
    <name evidence="2" type="ORF">I79_007191</name>
</gene>
<sequence length="70" mass="7908">MTDSPKNISLKEVYARLPRGTLTYSKTGVTSSEHPQRGSIYTCRNKTKQNKPHPLETVSTLANEYLLIWG</sequence>
<name>G3H9W0_CRIGR</name>
<protein>
    <submittedName>
        <fullName evidence="2">Uncharacterized protein</fullName>
    </submittedName>
</protein>
<dbReference type="AlphaFoldDB" id="G3H9W0"/>
<dbReference type="EMBL" id="JH000238">
    <property type="protein sequence ID" value="EGW01098.1"/>
    <property type="molecule type" value="Genomic_DNA"/>
</dbReference>
<evidence type="ECO:0000256" key="1">
    <source>
        <dbReference type="SAM" id="MobiDB-lite"/>
    </source>
</evidence>
<feature type="region of interest" description="Disordered" evidence="1">
    <location>
        <begin position="25"/>
        <end position="55"/>
    </location>
</feature>
<accession>G3H9W0</accession>
<dbReference type="Proteomes" id="UP000001075">
    <property type="component" value="Unassembled WGS sequence"/>
</dbReference>
<dbReference type="InParanoid" id="G3H9W0"/>
<reference evidence="3" key="1">
    <citation type="journal article" date="2011" name="Nat. Biotechnol.">
        <title>The genomic sequence of the Chinese hamster ovary (CHO)-K1 cell line.</title>
        <authorList>
            <person name="Xu X."/>
            <person name="Nagarajan H."/>
            <person name="Lewis N.E."/>
            <person name="Pan S."/>
            <person name="Cai Z."/>
            <person name="Liu X."/>
            <person name="Chen W."/>
            <person name="Xie M."/>
            <person name="Wang W."/>
            <person name="Hammond S."/>
            <person name="Andersen M.R."/>
            <person name="Neff N."/>
            <person name="Passarelli B."/>
            <person name="Koh W."/>
            <person name="Fan H.C."/>
            <person name="Wang J."/>
            <person name="Gui Y."/>
            <person name="Lee K.H."/>
            <person name="Betenbaugh M.J."/>
            <person name="Quake S.R."/>
            <person name="Famili I."/>
            <person name="Palsson B.O."/>
            <person name="Wang J."/>
        </authorList>
    </citation>
    <scope>NUCLEOTIDE SEQUENCE [LARGE SCALE GENOMIC DNA]</scope>
    <source>
        <strain evidence="3">CHO K1 cell line</strain>
    </source>
</reference>
<evidence type="ECO:0000313" key="3">
    <source>
        <dbReference type="Proteomes" id="UP000001075"/>
    </source>
</evidence>
<organism evidence="2 3">
    <name type="scientific">Cricetulus griseus</name>
    <name type="common">Chinese hamster</name>
    <name type="synonym">Cricetulus barabensis griseus</name>
    <dbReference type="NCBI Taxonomy" id="10029"/>
    <lineage>
        <taxon>Eukaryota</taxon>
        <taxon>Metazoa</taxon>
        <taxon>Chordata</taxon>
        <taxon>Craniata</taxon>
        <taxon>Vertebrata</taxon>
        <taxon>Euteleostomi</taxon>
        <taxon>Mammalia</taxon>
        <taxon>Eutheria</taxon>
        <taxon>Euarchontoglires</taxon>
        <taxon>Glires</taxon>
        <taxon>Rodentia</taxon>
        <taxon>Myomorpha</taxon>
        <taxon>Muroidea</taxon>
        <taxon>Cricetidae</taxon>
        <taxon>Cricetinae</taxon>
        <taxon>Cricetulus</taxon>
    </lineage>
</organism>
<evidence type="ECO:0000313" key="2">
    <source>
        <dbReference type="EMBL" id="EGW01098.1"/>
    </source>
</evidence>
<proteinExistence type="predicted"/>